<dbReference type="CDD" id="cd16651">
    <property type="entry name" value="SPL-RING_NSE2"/>
    <property type="match status" value="1"/>
</dbReference>
<evidence type="ECO:0000256" key="6">
    <source>
        <dbReference type="ARBA" id="ARBA00022771"/>
    </source>
</evidence>
<dbReference type="SUPFAM" id="SSF57850">
    <property type="entry name" value="RING/U-box"/>
    <property type="match status" value="1"/>
</dbReference>
<comment type="similarity">
    <text evidence="3">Belongs to the NSE2 family.</text>
</comment>
<dbReference type="InterPro" id="IPR013083">
    <property type="entry name" value="Znf_RING/FYVE/PHD"/>
</dbReference>
<evidence type="ECO:0000259" key="12">
    <source>
        <dbReference type="PROSITE" id="PS51044"/>
    </source>
</evidence>
<dbReference type="RefSeq" id="XP_066803337.1">
    <property type="nucleotide sequence ID" value="XM_066945836.1"/>
</dbReference>
<dbReference type="EMBL" id="JBCAWK010000005">
    <property type="protein sequence ID" value="KAK8858496.1"/>
    <property type="molecule type" value="Genomic_DNA"/>
</dbReference>
<keyword evidence="6 10" id="KW-0863">Zinc-finger</keyword>
<keyword evidence="5" id="KW-0479">Metal-binding</keyword>
<keyword evidence="14" id="KW-1185">Reference proteome</keyword>
<protein>
    <recommendedName>
        <fullName evidence="12">SP-RING-type domain-containing protein</fullName>
    </recommendedName>
</protein>
<evidence type="ECO:0000256" key="8">
    <source>
        <dbReference type="ARBA" id="ARBA00022833"/>
    </source>
</evidence>
<feature type="region of interest" description="Disordered" evidence="11">
    <location>
        <begin position="330"/>
        <end position="367"/>
    </location>
</feature>
<dbReference type="Pfam" id="PF11789">
    <property type="entry name" value="zf-Nse"/>
    <property type="match status" value="1"/>
</dbReference>
<dbReference type="GO" id="GO:0061665">
    <property type="term" value="F:SUMO ligase activity"/>
    <property type="evidence" value="ECO:0007669"/>
    <property type="project" value="TreeGrafter"/>
</dbReference>
<evidence type="ECO:0000256" key="11">
    <source>
        <dbReference type="SAM" id="MobiDB-lite"/>
    </source>
</evidence>
<evidence type="ECO:0000256" key="4">
    <source>
        <dbReference type="ARBA" id="ARBA00022679"/>
    </source>
</evidence>
<gene>
    <name evidence="13" type="ORF">IAR55_002723</name>
</gene>
<feature type="compositionally biased region" description="Basic and acidic residues" evidence="11">
    <location>
        <begin position="336"/>
        <end position="350"/>
    </location>
</feature>
<dbReference type="GeneID" id="92179981"/>
<dbReference type="InterPro" id="IPR004181">
    <property type="entry name" value="Znf_MIZ"/>
</dbReference>
<evidence type="ECO:0000256" key="3">
    <source>
        <dbReference type="ARBA" id="ARBA00008212"/>
    </source>
</evidence>
<dbReference type="GO" id="GO:0005634">
    <property type="term" value="C:nucleus"/>
    <property type="evidence" value="ECO:0007669"/>
    <property type="project" value="UniProtKB-SubCell"/>
</dbReference>
<evidence type="ECO:0000256" key="9">
    <source>
        <dbReference type="ARBA" id="ARBA00023242"/>
    </source>
</evidence>
<dbReference type="Proteomes" id="UP001388673">
    <property type="component" value="Unassembled WGS sequence"/>
</dbReference>
<dbReference type="GO" id="GO:0030915">
    <property type="term" value="C:Smc5-Smc6 complex"/>
    <property type="evidence" value="ECO:0007669"/>
    <property type="project" value="InterPro"/>
</dbReference>
<comment type="pathway">
    <text evidence="2">Protein modification; protein sumoylation.</text>
</comment>
<dbReference type="PANTHER" id="PTHR21330:SF1">
    <property type="entry name" value="E3 SUMO-PROTEIN LIGASE NSE2"/>
    <property type="match status" value="1"/>
</dbReference>
<dbReference type="PANTHER" id="PTHR21330">
    <property type="entry name" value="E3 SUMO-PROTEIN LIGASE NSE2"/>
    <property type="match status" value="1"/>
</dbReference>
<dbReference type="PROSITE" id="PS51044">
    <property type="entry name" value="ZF_SP_RING"/>
    <property type="match status" value="1"/>
</dbReference>
<dbReference type="AlphaFoldDB" id="A0AAW0YSK1"/>
<keyword evidence="9" id="KW-0539">Nucleus</keyword>
<evidence type="ECO:0000313" key="14">
    <source>
        <dbReference type="Proteomes" id="UP001388673"/>
    </source>
</evidence>
<comment type="caution">
    <text evidence="13">The sequence shown here is derived from an EMBL/GenBank/DDBJ whole genome shotgun (WGS) entry which is preliminary data.</text>
</comment>
<dbReference type="KEGG" id="kne:92179981"/>
<evidence type="ECO:0000313" key="13">
    <source>
        <dbReference type="EMBL" id="KAK8858496.1"/>
    </source>
</evidence>
<proteinExistence type="inferred from homology"/>
<evidence type="ECO:0000256" key="7">
    <source>
        <dbReference type="ARBA" id="ARBA00022786"/>
    </source>
</evidence>
<dbReference type="InterPro" id="IPR026846">
    <property type="entry name" value="Nse2(Mms21)"/>
</dbReference>
<evidence type="ECO:0000256" key="1">
    <source>
        <dbReference type="ARBA" id="ARBA00004123"/>
    </source>
</evidence>
<feature type="compositionally biased region" description="Acidic residues" evidence="11">
    <location>
        <begin position="351"/>
        <end position="367"/>
    </location>
</feature>
<feature type="region of interest" description="Disordered" evidence="11">
    <location>
        <begin position="41"/>
        <end position="106"/>
    </location>
</feature>
<keyword evidence="7" id="KW-0833">Ubl conjugation pathway</keyword>
<evidence type="ECO:0000256" key="5">
    <source>
        <dbReference type="ARBA" id="ARBA00022723"/>
    </source>
</evidence>
<dbReference type="GO" id="GO:0000724">
    <property type="term" value="P:double-strand break repair via homologous recombination"/>
    <property type="evidence" value="ECO:0007669"/>
    <property type="project" value="InterPro"/>
</dbReference>
<evidence type="ECO:0000256" key="10">
    <source>
        <dbReference type="PROSITE-ProRule" id="PRU00452"/>
    </source>
</evidence>
<dbReference type="GO" id="GO:0008270">
    <property type="term" value="F:zinc ion binding"/>
    <property type="evidence" value="ECO:0007669"/>
    <property type="project" value="UniProtKB-KW"/>
</dbReference>
<dbReference type="GO" id="GO:0016925">
    <property type="term" value="P:protein sumoylation"/>
    <property type="evidence" value="ECO:0007669"/>
    <property type="project" value="TreeGrafter"/>
</dbReference>
<comment type="subcellular location">
    <subcellularLocation>
        <location evidence="1">Nucleus</location>
    </subcellularLocation>
</comment>
<keyword evidence="4" id="KW-0808">Transferase</keyword>
<evidence type="ECO:0000256" key="2">
    <source>
        <dbReference type="ARBA" id="ARBA00004718"/>
    </source>
</evidence>
<reference evidence="13 14" key="1">
    <citation type="journal article" date="2024" name="bioRxiv">
        <title>Comparative genomics of Cryptococcus and Kwoniella reveals pathogenesis evolution and contrasting karyotype dynamics via intercentromeric recombination or chromosome fusion.</title>
        <authorList>
            <person name="Coelho M.A."/>
            <person name="David-Palma M."/>
            <person name="Shea T."/>
            <person name="Bowers K."/>
            <person name="McGinley-Smith S."/>
            <person name="Mohammad A.W."/>
            <person name="Gnirke A."/>
            <person name="Yurkov A.M."/>
            <person name="Nowrousian M."/>
            <person name="Sun S."/>
            <person name="Cuomo C.A."/>
            <person name="Heitman J."/>
        </authorList>
    </citation>
    <scope>NUCLEOTIDE SEQUENCE [LARGE SCALE GENOMIC DNA]</scope>
    <source>
        <strain evidence="13 14">CBS 13917</strain>
    </source>
</reference>
<name>A0AAW0YSK1_9TREE</name>
<accession>A0AAW0YSK1</accession>
<keyword evidence="8" id="KW-0862">Zinc</keyword>
<feature type="domain" description="SP-RING-type" evidence="12">
    <location>
        <begin position="254"/>
        <end position="343"/>
    </location>
</feature>
<dbReference type="Gene3D" id="3.30.40.10">
    <property type="entry name" value="Zinc/RING finger domain, C3HC4 (zinc finger)"/>
    <property type="match status" value="1"/>
</dbReference>
<organism evidence="13 14">
    <name type="scientific">Kwoniella newhampshirensis</name>
    <dbReference type="NCBI Taxonomy" id="1651941"/>
    <lineage>
        <taxon>Eukaryota</taxon>
        <taxon>Fungi</taxon>
        <taxon>Dikarya</taxon>
        <taxon>Basidiomycota</taxon>
        <taxon>Agaricomycotina</taxon>
        <taxon>Tremellomycetes</taxon>
        <taxon>Tremellales</taxon>
        <taxon>Cryptococcaceae</taxon>
        <taxon>Kwoniella</taxon>
    </lineage>
</organism>
<sequence length="367" mass="41885">MNVIKSHPAFTLSDIYSTTKINSSFSHVCNSAKAYRMPVATTSRNDRPRAGGNGHLRSSASPEAGPSRKSRVIASQDADGGHPEEGQEEEEDGWTKETFVSQPISKNSTAMPMFRTMIDKFKDVISRIEEGIDSARETAITLEEAKQDDESIEQVENAIFRAFDQRQILQIKIEVLEHLIAKLRENESFDNIEKVFDDETDRREREYLARSQQAKYKKVKEYQDFRQALWEINHQSACPPVSDWLERGPDDQSDDEDFEVGGETQNYRCPITLMLFKDVVSSTKCHHNYSRAAITNLIENAKKARRSTTASAKCPVTGCSAQLQVTDLKPNPALQKRADEFERRRLRREDENEEGDDTIRIDEEDDE</sequence>